<dbReference type="OrthoDB" id="5612767at2"/>
<organism evidence="9 10">
    <name type="scientific">Simiduia agarivorans (strain DSM 21679 / JCM 13881 / BCRC 17597 / SA1)</name>
    <dbReference type="NCBI Taxonomy" id="1117647"/>
    <lineage>
        <taxon>Bacteria</taxon>
        <taxon>Pseudomonadati</taxon>
        <taxon>Pseudomonadota</taxon>
        <taxon>Gammaproteobacteria</taxon>
        <taxon>Cellvibrionales</taxon>
        <taxon>Cellvibrionaceae</taxon>
        <taxon>Simiduia</taxon>
    </lineage>
</organism>
<feature type="transmembrane region" description="Helical" evidence="8">
    <location>
        <begin position="17"/>
        <end position="38"/>
    </location>
</feature>
<feature type="binding site" evidence="6">
    <location>
        <position position="83"/>
    </location>
    <ligand>
        <name>a ubiquinone</name>
        <dbReference type="ChEBI" id="CHEBI:16389"/>
    </ligand>
</feature>
<dbReference type="EMBL" id="CP003746">
    <property type="protein sequence ID" value="AFU97278.1"/>
    <property type="molecule type" value="Genomic_DNA"/>
</dbReference>
<dbReference type="GO" id="GO:0046872">
    <property type="term" value="F:metal ion binding"/>
    <property type="evidence" value="ECO:0007669"/>
    <property type="project" value="UniProtKB-KW"/>
</dbReference>
<keyword evidence="5 8" id="KW-0472">Membrane</keyword>
<dbReference type="KEGG" id="saga:M5M_00205"/>
<dbReference type="GO" id="GO:0017004">
    <property type="term" value="P:cytochrome complex assembly"/>
    <property type="evidence" value="ECO:0007669"/>
    <property type="project" value="TreeGrafter"/>
</dbReference>
<sequence>MVTAVTSFGRSGLYDWLIQRVSAIVMAAYTVFITGFVMTTPDLSFDVWRALFDTLWMRVFTLATIISLAAHAWIGLWAVLTDYLTDRLMGAKATVLRLFAQVVLGAVTLTYTVWAIEILWGH</sequence>
<keyword evidence="5" id="KW-0249">Electron transport</keyword>
<dbReference type="CDD" id="cd03494">
    <property type="entry name" value="SQR_TypeC_SdhD"/>
    <property type="match status" value="1"/>
</dbReference>
<feature type="transmembrane region" description="Helical" evidence="8">
    <location>
        <begin position="59"/>
        <end position="78"/>
    </location>
</feature>
<evidence type="ECO:0000256" key="4">
    <source>
        <dbReference type="ARBA" id="ARBA00022989"/>
    </source>
</evidence>
<keyword evidence="5" id="KW-0997">Cell inner membrane</keyword>
<evidence type="ECO:0000256" key="8">
    <source>
        <dbReference type="SAM" id="Phobius"/>
    </source>
</evidence>
<dbReference type="PANTHER" id="PTHR38689">
    <property type="entry name" value="SUCCINATE DEHYDROGENASE HYDROPHOBIC MEMBRANE ANCHOR SUBUNIT"/>
    <property type="match status" value="1"/>
</dbReference>
<dbReference type="Proteomes" id="UP000000466">
    <property type="component" value="Chromosome"/>
</dbReference>
<keyword evidence="10" id="KW-1185">Reference proteome</keyword>
<keyword evidence="7" id="KW-0349">Heme</keyword>
<evidence type="ECO:0000256" key="2">
    <source>
        <dbReference type="ARBA" id="ARBA00004141"/>
    </source>
</evidence>
<feature type="binding site" description="axial binding residue" evidence="7">
    <location>
        <position position="71"/>
    </location>
    <ligand>
        <name>heme</name>
        <dbReference type="ChEBI" id="CHEBI:30413"/>
        <note>ligand shared with second transmembrane subunit</note>
    </ligand>
    <ligandPart>
        <name>Fe</name>
        <dbReference type="ChEBI" id="CHEBI:18248"/>
    </ligandPart>
</feature>
<dbReference type="HOGENOM" id="CLU_151315_2_0_6"/>
<gene>
    <name evidence="9" type="ordered locus">M5M_00205</name>
</gene>
<keyword evidence="5" id="KW-1003">Cell membrane</keyword>
<dbReference type="PANTHER" id="PTHR38689:SF1">
    <property type="entry name" value="SUCCINATE DEHYDROGENASE HYDROPHOBIC MEMBRANE ANCHOR SUBUNIT"/>
    <property type="match status" value="1"/>
</dbReference>
<evidence type="ECO:0000256" key="5">
    <source>
        <dbReference type="PIRNR" id="PIRNR000169"/>
    </source>
</evidence>
<protein>
    <recommendedName>
        <fullName evidence="5">Succinate dehydrogenase hydrophobic membrane anchor subunit</fullName>
    </recommendedName>
</protein>
<evidence type="ECO:0000256" key="7">
    <source>
        <dbReference type="PIRSR" id="PIRSR000169-2"/>
    </source>
</evidence>
<dbReference type="UniPathway" id="UPA00223"/>
<keyword evidence="7" id="KW-0479">Metal-binding</keyword>
<keyword evidence="3 8" id="KW-0812">Transmembrane</keyword>
<dbReference type="RefSeq" id="WP_015045451.1">
    <property type="nucleotide sequence ID" value="NC_018868.3"/>
</dbReference>
<dbReference type="NCBIfam" id="TIGR02968">
    <property type="entry name" value="succ_dehyd_anc"/>
    <property type="match status" value="1"/>
</dbReference>
<dbReference type="InterPro" id="IPR014312">
    <property type="entry name" value="Succ_DH_anchor"/>
</dbReference>
<evidence type="ECO:0000313" key="10">
    <source>
        <dbReference type="Proteomes" id="UP000000466"/>
    </source>
</evidence>
<dbReference type="GO" id="GO:0009055">
    <property type="term" value="F:electron transfer activity"/>
    <property type="evidence" value="ECO:0007669"/>
    <property type="project" value="TreeGrafter"/>
</dbReference>
<dbReference type="PIRSF" id="PIRSF000169">
    <property type="entry name" value="SDH_D"/>
    <property type="match status" value="1"/>
</dbReference>
<dbReference type="SUPFAM" id="SSF81343">
    <property type="entry name" value="Fumarate reductase respiratory complex transmembrane subunits"/>
    <property type="match status" value="1"/>
</dbReference>
<comment type="cofactor">
    <cofactor evidence="7">
        <name>heme</name>
        <dbReference type="ChEBI" id="CHEBI:30413"/>
    </cofactor>
    <text evidence="7">The heme is bound between the two transmembrane subunits.</text>
</comment>
<proteinExistence type="predicted"/>
<reference evidence="9 10" key="1">
    <citation type="journal article" date="2013" name="Genome Announc.">
        <title>Complete genome sequence of Simiduia agarivorans SA1(T), a marine bacterium able to degrade a variety of polysaccharides.</title>
        <authorList>
            <person name="Lin S.Y."/>
            <person name="Shieh W.Y."/>
            <person name="Chen J.S."/>
            <person name="Tang S.L."/>
        </authorList>
    </citation>
    <scope>NUCLEOTIDE SEQUENCE [LARGE SCALE GENOMIC DNA]</scope>
    <source>
        <strain evidence="10">DSM 21679 / JCM 13881 / BCRC 17597 / SA1</strain>
    </source>
</reference>
<name>K4KH62_SIMAS</name>
<accession>K4KH62</accession>
<evidence type="ECO:0000256" key="1">
    <source>
        <dbReference type="ARBA" id="ARBA00004050"/>
    </source>
</evidence>
<keyword evidence="5" id="KW-0813">Transport</keyword>
<keyword evidence="5" id="KW-0816">Tricarboxylic acid cycle</keyword>
<dbReference type="GO" id="GO:0006099">
    <property type="term" value="P:tricarboxylic acid cycle"/>
    <property type="evidence" value="ECO:0007669"/>
    <property type="project" value="UniProtKB-UniRule"/>
</dbReference>
<evidence type="ECO:0000256" key="3">
    <source>
        <dbReference type="ARBA" id="ARBA00022692"/>
    </source>
</evidence>
<dbReference type="InterPro" id="IPR034804">
    <property type="entry name" value="SQR/QFR_C/D"/>
</dbReference>
<keyword evidence="4 8" id="KW-1133">Transmembrane helix</keyword>
<comment type="subcellular location">
    <subcellularLocation>
        <location evidence="5">Cell inner membrane</location>
        <topology evidence="5">Multi-pass membrane protein</topology>
    </subcellularLocation>
    <subcellularLocation>
        <location evidence="2">Membrane</location>
        <topology evidence="2">Multi-pass membrane protein</topology>
    </subcellularLocation>
</comment>
<evidence type="ECO:0000313" key="9">
    <source>
        <dbReference type="EMBL" id="AFU97278.1"/>
    </source>
</evidence>
<dbReference type="GO" id="GO:0005886">
    <property type="term" value="C:plasma membrane"/>
    <property type="evidence" value="ECO:0007669"/>
    <property type="project" value="UniProtKB-SubCell"/>
</dbReference>
<dbReference type="eggNOG" id="COG2142">
    <property type="taxonomic scope" value="Bacteria"/>
</dbReference>
<comment type="pathway">
    <text evidence="5">Carbohydrate metabolism; tricarboxylic acid cycle.</text>
</comment>
<dbReference type="STRING" id="1117647.M5M_00205"/>
<dbReference type="Gene3D" id="1.20.1300.10">
    <property type="entry name" value="Fumarate reductase/succinate dehydrogenase, transmembrane subunit"/>
    <property type="match status" value="1"/>
</dbReference>
<dbReference type="GO" id="GO:0020037">
    <property type="term" value="F:heme binding"/>
    <property type="evidence" value="ECO:0007669"/>
    <property type="project" value="InterPro"/>
</dbReference>
<comment type="function">
    <text evidence="1 5">Membrane-anchoring subunit of succinate dehydrogenase (SDH).</text>
</comment>
<dbReference type="AlphaFoldDB" id="K4KH62"/>
<keyword evidence="7" id="KW-0408">Iron</keyword>
<evidence type="ECO:0000256" key="6">
    <source>
        <dbReference type="PIRSR" id="PIRSR000169-1"/>
    </source>
</evidence>
<feature type="transmembrane region" description="Helical" evidence="8">
    <location>
        <begin position="98"/>
        <end position="120"/>
    </location>
</feature>